<keyword evidence="6" id="KW-1185">Reference proteome</keyword>
<dbReference type="Gene3D" id="1.25.40.10">
    <property type="entry name" value="Tetratricopeptide repeat domain"/>
    <property type="match status" value="1"/>
</dbReference>
<keyword evidence="3" id="KW-0812">Transmembrane</keyword>
<dbReference type="InterPro" id="IPR019734">
    <property type="entry name" value="TPR_rpt"/>
</dbReference>
<feature type="transmembrane region" description="Helical" evidence="3">
    <location>
        <begin position="286"/>
        <end position="308"/>
    </location>
</feature>
<dbReference type="PROSITE" id="PS50005">
    <property type="entry name" value="TPR"/>
    <property type="match status" value="1"/>
</dbReference>
<dbReference type="SMART" id="SM00028">
    <property type="entry name" value="TPR"/>
    <property type="match status" value="2"/>
</dbReference>
<dbReference type="InterPro" id="IPR002035">
    <property type="entry name" value="VWF_A"/>
</dbReference>
<dbReference type="Proteomes" id="UP001321445">
    <property type="component" value="Chromosome"/>
</dbReference>
<accession>A0ABM8FN80</accession>
<feature type="region of interest" description="Disordered" evidence="2">
    <location>
        <begin position="451"/>
        <end position="511"/>
    </location>
</feature>
<dbReference type="Pfam" id="PF13519">
    <property type="entry name" value="VWA_2"/>
    <property type="match status" value="1"/>
</dbReference>
<dbReference type="RefSeq" id="WP_286336760.1">
    <property type="nucleotide sequence ID" value="NZ_AP027370.1"/>
</dbReference>
<organism evidence="5 6">
    <name type="scientific">Hydrogenimonas cancrithermarum</name>
    <dbReference type="NCBI Taxonomy" id="2993563"/>
    <lineage>
        <taxon>Bacteria</taxon>
        <taxon>Pseudomonadati</taxon>
        <taxon>Campylobacterota</taxon>
        <taxon>Epsilonproteobacteria</taxon>
        <taxon>Campylobacterales</taxon>
        <taxon>Hydrogenimonadaceae</taxon>
        <taxon>Hydrogenimonas</taxon>
    </lineage>
</organism>
<reference evidence="5 6" key="1">
    <citation type="submission" date="2023-03" db="EMBL/GenBank/DDBJ databases">
        <title>Description of Hydrogenimonas sp. ISO32.</title>
        <authorList>
            <person name="Mino S."/>
            <person name="Fukazawa S."/>
            <person name="Sawabe T."/>
        </authorList>
    </citation>
    <scope>NUCLEOTIDE SEQUENCE [LARGE SCALE GENOMIC DNA]</scope>
    <source>
        <strain evidence="5 6">ISO32</strain>
    </source>
</reference>
<feature type="compositionally biased region" description="Polar residues" evidence="2">
    <location>
        <begin position="479"/>
        <end position="494"/>
    </location>
</feature>
<name>A0ABM8FN80_9BACT</name>
<proteinExistence type="predicted"/>
<dbReference type="SUPFAM" id="SSF48452">
    <property type="entry name" value="TPR-like"/>
    <property type="match status" value="1"/>
</dbReference>
<evidence type="ECO:0000313" key="6">
    <source>
        <dbReference type="Proteomes" id="UP001321445"/>
    </source>
</evidence>
<evidence type="ECO:0000256" key="2">
    <source>
        <dbReference type="SAM" id="MobiDB-lite"/>
    </source>
</evidence>
<dbReference type="SUPFAM" id="SSF53300">
    <property type="entry name" value="vWA-like"/>
    <property type="match status" value="1"/>
</dbReference>
<dbReference type="PROSITE" id="PS50234">
    <property type="entry name" value="VWFA"/>
    <property type="match status" value="1"/>
</dbReference>
<evidence type="ECO:0000256" key="3">
    <source>
        <dbReference type="SAM" id="Phobius"/>
    </source>
</evidence>
<feature type="domain" description="VWFA" evidence="4">
    <location>
        <begin position="80"/>
        <end position="209"/>
    </location>
</feature>
<keyword evidence="1" id="KW-0802">TPR repeat</keyword>
<dbReference type="InterPro" id="IPR011990">
    <property type="entry name" value="TPR-like_helical_dom_sf"/>
</dbReference>
<protein>
    <recommendedName>
        <fullName evidence="4">VWFA domain-containing protein</fullName>
    </recommendedName>
</protein>
<feature type="transmembrane region" description="Helical" evidence="3">
    <location>
        <begin position="7"/>
        <end position="26"/>
    </location>
</feature>
<dbReference type="PANTHER" id="PTHR37947:SF1">
    <property type="entry name" value="BLL2462 PROTEIN"/>
    <property type="match status" value="1"/>
</dbReference>
<dbReference type="EMBL" id="AP027370">
    <property type="protein sequence ID" value="BDY13817.1"/>
    <property type="molecule type" value="Genomic_DNA"/>
</dbReference>
<dbReference type="SMART" id="SM00327">
    <property type="entry name" value="VWA"/>
    <property type="match status" value="1"/>
</dbReference>
<sequence length="530" mass="59704">MTLLHPVFLWLLIPLALFALVRYHQYHLDTLPFRSEIVLENRRTPLMRLAPFIALAWMILSLARPVVTESRDITAPSPQTVYLAIDASRSMQARDRVPDRYEFAKTAIEKLLSIDNSHRFALITFTSNALILSPPTSDRELIHVALESFNPDYILTHGTSLDALIRYVARFGGNEQKRLVVFSDGGDGEYDASLVAFVRSHRIRIYGVACATRNGAKIPVDEGWLHDKEGHLVISMQNPALERLSIESGGETVDEKMPEVVAATLAERLEDPITSTASERVQYHEFFWIPLLLGILFFLVGTLSLSGLKRMLRLPLVLLFGLHLQASILDIYRLHRGYEAYKTKKYREAEAIFREISYLQEGRYALANTLYREGAYKKAGRLFASIKAKKPAVKRQVWYNLGNCAAKMGHYKSAADYYIKALQLGYDPDAVHNLQLVLFLQEKMVRQIAPKANRHVKAVSRSGTADQSEKSGTKKGGNSRMQQGSGSDAASKTTVVGRRPSAQAASKRHPLGSRVYEMINKGYINEKKPW</sequence>
<evidence type="ECO:0000259" key="4">
    <source>
        <dbReference type="PROSITE" id="PS50234"/>
    </source>
</evidence>
<dbReference type="InterPro" id="IPR036465">
    <property type="entry name" value="vWFA_dom_sf"/>
</dbReference>
<gene>
    <name evidence="5" type="ORF">HCR_21290</name>
</gene>
<evidence type="ECO:0000313" key="5">
    <source>
        <dbReference type="EMBL" id="BDY13817.1"/>
    </source>
</evidence>
<dbReference type="PANTHER" id="PTHR37947">
    <property type="entry name" value="BLL2462 PROTEIN"/>
    <property type="match status" value="1"/>
</dbReference>
<dbReference type="Gene3D" id="3.40.50.410">
    <property type="entry name" value="von Willebrand factor, type A domain"/>
    <property type="match status" value="1"/>
</dbReference>
<keyword evidence="3" id="KW-1133">Transmembrane helix</keyword>
<feature type="transmembrane region" description="Helical" evidence="3">
    <location>
        <begin position="46"/>
        <end position="63"/>
    </location>
</feature>
<dbReference type="Pfam" id="PF00515">
    <property type="entry name" value="TPR_1"/>
    <property type="match status" value="1"/>
</dbReference>
<feature type="repeat" description="TPR" evidence="1">
    <location>
        <begin position="395"/>
        <end position="428"/>
    </location>
</feature>
<evidence type="ECO:0000256" key="1">
    <source>
        <dbReference type="PROSITE-ProRule" id="PRU00339"/>
    </source>
</evidence>
<keyword evidence="3" id="KW-0472">Membrane</keyword>